<dbReference type="InterPro" id="IPR035937">
    <property type="entry name" value="FPG_N"/>
</dbReference>
<keyword evidence="3" id="KW-0540">Nuclease</keyword>
<dbReference type="SMART" id="SM01232">
    <property type="entry name" value="H2TH"/>
    <property type="match status" value="1"/>
</dbReference>
<evidence type="ECO:0000259" key="2">
    <source>
        <dbReference type="SMART" id="SM01232"/>
    </source>
</evidence>
<keyword evidence="4" id="KW-1185">Reference proteome</keyword>
<keyword evidence="3" id="KW-0378">Hydrolase</keyword>
<dbReference type="InterPro" id="IPR015886">
    <property type="entry name" value="H2TH_FPG"/>
</dbReference>
<evidence type="ECO:0000313" key="4">
    <source>
        <dbReference type="Proteomes" id="UP000658131"/>
    </source>
</evidence>
<keyword evidence="3" id="KW-0255">Endonuclease</keyword>
<accession>A0ABR7NKR0</accession>
<comment type="similarity">
    <text evidence="1">Belongs to the FPG family.</text>
</comment>
<dbReference type="RefSeq" id="WP_262400433.1">
    <property type="nucleotide sequence ID" value="NZ_JACRTB010000018.1"/>
</dbReference>
<feature type="domain" description="Formamidopyrimidine-DNA glycosylase H2TH DNA-binding" evidence="2">
    <location>
        <begin position="134"/>
        <end position="228"/>
    </location>
</feature>
<gene>
    <name evidence="3" type="ORF">H8717_11160</name>
</gene>
<dbReference type="InterPro" id="IPR010979">
    <property type="entry name" value="Ribosomal_uS13-like_H2TH"/>
</dbReference>
<name>A0ABR7NKR0_9FIRM</name>
<dbReference type="Proteomes" id="UP000658131">
    <property type="component" value="Unassembled WGS sequence"/>
</dbReference>
<organism evidence="3 4">
    <name type="scientific">Yanshouia hominis</name>
    <dbReference type="NCBI Taxonomy" id="2763673"/>
    <lineage>
        <taxon>Bacteria</taxon>
        <taxon>Bacillati</taxon>
        <taxon>Bacillota</taxon>
        <taxon>Clostridia</taxon>
        <taxon>Eubacteriales</taxon>
        <taxon>Oscillospiraceae</taxon>
        <taxon>Yanshouia</taxon>
    </lineage>
</organism>
<dbReference type="EMBL" id="JACRTB010000018">
    <property type="protein sequence ID" value="MBC8576960.1"/>
    <property type="molecule type" value="Genomic_DNA"/>
</dbReference>
<evidence type="ECO:0000313" key="3">
    <source>
        <dbReference type="EMBL" id="MBC8576960.1"/>
    </source>
</evidence>
<reference evidence="3 4" key="1">
    <citation type="submission" date="2020-08" db="EMBL/GenBank/DDBJ databases">
        <title>Genome public.</title>
        <authorList>
            <person name="Liu C."/>
            <person name="Sun Q."/>
        </authorList>
    </citation>
    <scope>NUCLEOTIDE SEQUENCE [LARGE SCALE GENOMIC DNA]</scope>
    <source>
        <strain evidence="3 4">BX1</strain>
    </source>
</reference>
<protein>
    <submittedName>
        <fullName evidence="3">Endonuclease VIII</fullName>
    </submittedName>
</protein>
<dbReference type="Gene3D" id="1.10.8.50">
    <property type="match status" value="1"/>
</dbReference>
<comment type="caution">
    <text evidence="3">The sequence shown here is derived from an EMBL/GenBank/DDBJ whole genome shotgun (WGS) entry which is preliminary data.</text>
</comment>
<dbReference type="SUPFAM" id="SSF46946">
    <property type="entry name" value="S13-like H2TH domain"/>
    <property type="match status" value="1"/>
</dbReference>
<dbReference type="SUPFAM" id="SSF81624">
    <property type="entry name" value="N-terminal domain of MutM-like DNA repair proteins"/>
    <property type="match status" value="1"/>
</dbReference>
<proteinExistence type="inferred from homology"/>
<sequence length="275" mass="29529">MIELPEGIVLAGQCRAALSGKTVKEVLPPSAPHKFCWFRGDPADYHAALAERTVEGAESFGIYVELSFSGGVRLCVNDGVNLRLLAPGKPAPARYQLLIRFTDASALVFTVAMYGGIICHRGDYDNEYYRKSRQSLSPLDPAYGRACFERIFEGEKPGLSAKALLASGQRIPGLGNGVLQDILWTAGVHPKRRIGTLGEPEHAALFAAVRTVLAEMAAQGGRETERDLFGNPGGYRGTLSKNTLGSGCPRCGGPIVKEIYLGGAVYFCPVCQPLK</sequence>
<dbReference type="GO" id="GO:0004519">
    <property type="term" value="F:endonuclease activity"/>
    <property type="evidence" value="ECO:0007669"/>
    <property type="project" value="UniProtKB-KW"/>
</dbReference>
<evidence type="ECO:0000256" key="1">
    <source>
        <dbReference type="ARBA" id="ARBA00009409"/>
    </source>
</evidence>
<dbReference type="SUPFAM" id="SSF57716">
    <property type="entry name" value="Glucocorticoid receptor-like (DNA-binding domain)"/>
    <property type="match status" value="1"/>
</dbReference>